<gene>
    <name evidence="1" type="ORF">CW360_02990</name>
</gene>
<evidence type="ECO:0000313" key="2">
    <source>
        <dbReference type="Proteomes" id="UP000242861"/>
    </source>
</evidence>
<dbReference type="EMBL" id="PIYS01000003">
    <property type="protein sequence ID" value="PKF72695.1"/>
    <property type="molecule type" value="Genomic_DNA"/>
</dbReference>
<proteinExistence type="predicted"/>
<accession>A0A2I0CTP0</accession>
<sequence>MSNLARLRERLSAAEQSVVSGLWRPISACLDEDAGEYLNVGVMFQYADKVEVRMLDTFDRIKCLYDQRIDHGSLAHLMMDIEETIRRHHRDLPSELSDTIRLGEPLYASGVDAESVVDEFFQDVVTLGAPTNKARNNNFRYRSNHKVRETLFEIMREKMALEAERIICTEPYRLKLPNNASIDVDIPLLNERAAGAVVSAWYKSPMVVENNLLQAASDLLLITSNSERKRSSMSVLMPQEASGMTRGEFVKHQDATRRLLDRYQTSGIDIIEAPSSDVLANSTIDWWQKIA</sequence>
<reference evidence="2" key="1">
    <citation type="submission" date="2017-12" db="EMBL/GenBank/DDBJ databases">
        <authorList>
            <person name="Yu X.-Y."/>
        </authorList>
    </citation>
    <scope>NUCLEOTIDE SEQUENCE [LARGE SCALE GENOMIC DNA]</scope>
    <source>
        <strain evidence="2">ZYSR67-Z</strain>
    </source>
</reference>
<dbReference type="Proteomes" id="UP000242861">
    <property type="component" value="Unassembled WGS sequence"/>
</dbReference>
<name>A0A2I0CTP0_9PSED</name>
<evidence type="ECO:0000313" key="1">
    <source>
        <dbReference type="EMBL" id="PKF72695.1"/>
    </source>
</evidence>
<protein>
    <recommendedName>
        <fullName evidence="3">DUF3037 domain-containing protein</fullName>
    </recommendedName>
</protein>
<evidence type="ECO:0008006" key="3">
    <source>
        <dbReference type="Google" id="ProtNLM"/>
    </source>
</evidence>
<organism evidence="1 2">
    <name type="scientific">Pseudomonas fluvialis</name>
    <dbReference type="NCBI Taxonomy" id="1793966"/>
    <lineage>
        <taxon>Bacteria</taxon>
        <taxon>Pseudomonadati</taxon>
        <taxon>Pseudomonadota</taxon>
        <taxon>Gammaproteobacteria</taxon>
        <taxon>Pseudomonadales</taxon>
        <taxon>Pseudomonadaceae</taxon>
        <taxon>Pseudomonas</taxon>
    </lineage>
</organism>
<comment type="caution">
    <text evidence="1">The sequence shown here is derived from an EMBL/GenBank/DDBJ whole genome shotgun (WGS) entry which is preliminary data.</text>
</comment>
<dbReference type="RefSeq" id="WP_101192706.1">
    <property type="nucleotide sequence ID" value="NZ_PIYS01000003.1"/>
</dbReference>
<dbReference type="AlphaFoldDB" id="A0A2I0CTP0"/>